<dbReference type="InterPro" id="IPR037502">
    <property type="entry name" value="CBP1"/>
</dbReference>
<keyword evidence="2" id="KW-1185">Reference proteome</keyword>
<dbReference type="EMBL" id="QPKB01000001">
    <property type="protein sequence ID" value="RWR73564.1"/>
    <property type="molecule type" value="Genomic_DNA"/>
</dbReference>
<proteinExistence type="predicted"/>
<dbReference type="GO" id="GO:0036033">
    <property type="term" value="F:mediator complex binding"/>
    <property type="evidence" value="ECO:0007669"/>
    <property type="project" value="InterPro"/>
</dbReference>
<accession>A0A3S3NR70</accession>
<dbReference type="OrthoDB" id="1924011at2759"/>
<dbReference type="Proteomes" id="UP000283530">
    <property type="component" value="Unassembled WGS sequence"/>
</dbReference>
<comment type="caution">
    <text evidence="1">The sequence shown here is derived from an EMBL/GenBank/DDBJ whole genome shotgun (WGS) entry which is preliminary data.</text>
</comment>
<gene>
    <name evidence="1" type="ORF">CKAN_00185700</name>
</gene>
<dbReference type="PANTHER" id="PTHR36345:SF1">
    <property type="entry name" value="CCG-BINDING PROTEIN 1"/>
    <property type="match status" value="1"/>
</dbReference>
<sequence>MRRTKRYQVHRDRPENPTLFKKKKKLSLSIPFKTSLFPSSPSKRSKDRIAEMMSSVPFPSSSSSSFLLEAPELSRSRASSTICNSSHRTSASYIPKLEPFSRSKIEREVKGPSFIQKTENYLGGITDFVLFLMPVNKLMMYTKWCD</sequence>
<dbReference type="GO" id="GO:0005829">
    <property type="term" value="C:cytosol"/>
    <property type="evidence" value="ECO:0007669"/>
    <property type="project" value="TreeGrafter"/>
</dbReference>
<evidence type="ECO:0000313" key="2">
    <source>
        <dbReference type="Proteomes" id="UP000283530"/>
    </source>
</evidence>
<dbReference type="GO" id="GO:0010183">
    <property type="term" value="P:pollen tube guidance"/>
    <property type="evidence" value="ECO:0007669"/>
    <property type="project" value="InterPro"/>
</dbReference>
<evidence type="ECO:0000313" key="1">
    <source>
        <dbReference type="EMBL" id="RWR73564.1"/>
    </source>
</evidence>
<dbReference type="AlphaFoldDB" id="A0A3S3NR70"/>
<dbReference type="PANTHER" id="PTHR36345">
    <property type="entry name" value="CCG-BINDING PROTEIN 1"/>
    <property type="match status" value="1"/>
</dbReference>
<organism evidence="1 2">
    <name type="scientific">Cinnamomum micranthum f. kanehirae</name>
    <dbReference type="NCBI Taxonomy" id="337451"/>
    <lineage>
        <taxon>Eukaryota</taxon>
        <taxon>Viridiplantae</taxon>
        <taxon>Streptophyta</taxon>
        <taxon>Embryophyta</taxon>
        <taxon>Tracheophyta</taxon>
        <taxon>Spermatophyta</taxon>
        <taxon>Magnoliopsida</taxon>
        <taxon>Magnoliidae</taxon>
        <taxon>Laurales</taxon>
        <taxon>Lauraceae</taxon>
        <taxon>Cinnamomum</taxon>
    </lineage>
</organism>
<name>A0A3S3NR70_9MAGN</name>
<reference evidence="1 2" key="1">
    <citation type="journal article" date="2019" name="Nat. Plants">
        <title>Stout camphor tree genome fills gaps in understanding of flowering plant genome evolution.</title>
        <authorList>
            <person name="Chaw S.M."/>
            <person name="Liu Y.C."/>
            <person name="Wu Y.W."/>
            <person name="Wang H.Y."/>
            <person name="Lin C.I."/>
            <person name="Wu C.S."/>
            <person name="Ke H.M."/>
            <person name="Chang L.Y."/>
            <person name="Hsu C.Y."/>
            <person name="Yang H.T."/>
            <person name="Sudianto E."/>
            <person name="Hsu M.H."/>
            <person name="Wu K.P."/>
            <person name="Wang L.N."/>
            <person name="Leebens-Mack J.H."/>
            <person name="Tsai I.J."/>
        </authorList>
    </citation>
    <scope>NUCLEOTIDE SEQUENCE [LARGE SCALE GENOMIC DNA]</scope>
    <source>
        <strain evidence="2">cv. Chaw 1501</strain>
        <tissue evidence="1">Young leaves</tissue>
    </source>
</reference>
<protein>
    <submittedName>
        <fullName evidence="1">CCG-binding protein 1-like protein</fullName>
    </submittedName>
</protein>
<dbReference type="GO" id="GO:0005634">
    <property type="term" value="C:nucleus"/>
    <property type="evidence" value="ECO:0007669"/>
    <property type="project" value="TreeGrafter"/>
</dbReference>